<keyword evidence="4" id="KW-0408">Iron</keyword>
<dbReference type="SUPFAM" id="SSF46548">
    <property type="entry name" value="alpha-helical ferredoxin"/>
    <property type="match status" value="1"/>
</dbReference>
<evidence type="ECO:0000259" key="6">
    <source>
        <dbReference type="PROSITE" id="PS51379"/>
    </source>
</evidence>
<dbReference type="InterPro" id="IPR004017">
    <property type="entry name" value="Cys_rich_dom"/>
</dbReference>
<dbReference type="NCBIfam" id="TIGR03379">
    <property type="entry name" value="glycerol3P_GlpC"/>
    <property type="match status" value="1"/>
</dbReference>
<dbReference type="STRING" id="1464123.SAMN05444126_11724"/>
<evidence type="ECO:0000256" key="3">
    <source>
        <dbReference type="ARBA" id="ARBA00022737"/>
    </source>
</evidence>
<dbReference type="Gene3D" id="1.10.1060.10">
    <property type="entry name" value="Alpha-helical ferredoxin"/>
    <property type="match status" value="1"/>
</dbReference>
<keyword evidence="5" id="KW-0411">Iron-sulfur</keyword>
<evidence type="ECO:0000313" key="8">
    <source>
        <dbReference type="Proteomes" id="UP000199318"/>
    </source>
</evidence>
<dbReference type="PANTHER" id="PTHR32479">
    <property type="entry name" value="GLYCOLATE OXIDASE IRON-SULFUR SUBUNIT"/>
    <property type="match status" value="1"/>
</dbReference>
<sequence length="401" mass="44539">MHVQGLNDLDYNSCLKCNACTVSCPVSNVTLDFGGPKHLGPELARLTEQQEPIDDKRIELCTLCGTCDAVCPEGVPVSSLTANVKALHAEENGTKFRDFVLSHAEYVGKIASAFAPATNLTMKIKPARKVMQWVMGMHADRQFPLYRFNNFKRRYTKKTAETKRKVAYFTGCYATYNQPDIGDAFVNVMKHNGIDVAVPKQKCCGVPMFANGRMKEGKKNAAYNVGSLLAYVRAGYDVVATCSSCSLSFKKEYLHYLNSAEAEELAQHVYDANEYLRFLKEKGELNEDFGAIGQRAGYFSPCHMKGQGIGNPAMDMLELIPGYEIRDLAADCCGQCGTFGFKEEKYPYSMKMGESMKEAVNELDAEVTVTECGMCKTQLDQLTEKKTMHPIEVLAKAYETV</sequence>
<proteinExistence type="predicted"/>
<name>A0A1H9V0T1_9BACI</name>
<dbReference type="Pfam" id="PF02754">
    <property type="entry name" value="CCG"/>
    <property type="match status" value="2"/>
</dbReference>
<feature type="domain" description="4Fe-4S ferredoxin-type" evidence="6">
    <location>
        <begin position="50"/>
        <end position="81"/>
    </location>
</feature>
<dbReference type="GO" id="GO:0009331">
    <property type="term" value="C:glycerol-3-phosphate dehydrogenase (FAD) complex"/>
    <property type="evidence" value="ECO:0007669"/>
    <property type="project" value="InterPro"/>
</dbReference>
<evidence type="ECO:0000256" key="5">
    <source>
        <dbReference type="ARBA" id="ARBA00023014"/>
    </source>
</evidence>
<dbReference type="GO" id="GO:0051539">
    <property type="term" value="F:4 iron, 4 sulfur cluster binding"/>
    <property type="evidence" value="ECO:0007669"/>
    <property type="project" value="UniProtKB-KW"/>
</dbReference>
<dbReference type="GO" id="GO:0016491">
    <property type="term" value="F:oxidoreductase activity"/>
    <property type="evidence" value="ECO:0007669"/>
    <property type="project" value="UniProtKB-ARBA"/>
</dbReference>
<dbReference type="InterPro" id="IPR009051">
    <property type="entry name" value="Helical_ferredxn"/>
</dbReference>
<accession>A0A1H9V0T1</accession>
<keyword evidence="1" id="KW-0004">4Fe-4S</keyword>
<keyword evidence="3" id="KW-0677">Repeat</keyword>
<gene>
    <name evidence="7" type="ORF">SAMN05444126_11724</name>
</gene>
<dbReference type="InterPro" id="IPR017896">
    <property type="entry name" value="4Fe4S_Fe-S-bd"/>
</dbReference>
<evidence type="ECO:0000256" key="4">
    <source>
        <dbReference type="ARBA" id="ARBA00023004"/>
    </source>
</evidence>
<dbReference type="Pfam" id="PF13183">
    <property type="entry name" value="Fer4_8"/>
    <property type="match status" value="1"/>
</dbReference>
<keyword evidence="8" id="KW-1185">Reference proteome</keyword>
<keyword evidence="2" id="KW-0479">Metal-binding</keyword>
<protein>
    <submittedName>
        <fullName evidence="7">Glycerol-3-phosphate dehydrogenase subunit C</fullName>
    </submittedName>
</protein>
<dbReference type="NCBIfam" id="NF008369">
    <property type="entry name" value="PRK11168.1"/>
    <property type="match status" value="1"/>
</dbReference>
<dbReference type="PANTHER" id="PTHR32479:SF19">
    <property type="entry name" value="ANAEROBIC GLYCEROL-3-PHOSPHATE DEHYDROGENASE SUBUNIT C"/>
    <property type="match status" value="1"/>
</dbReference>
<dbReference type="InterPro" id="IPR017753">
    <property type="entry name" value="G3P_DH_GlpC_su"/>
</dbReference>
<dbReference type="EMBL" id="FOGV01000017">
    <property type="protein sequence ID" value="SES15380.1"/>
    <property type="molecule type" value="Genomic_DNA"/>
</dbReference>
<dbReference type="AlphaFoldDB" id="A0A1H9V0T1"/>
<evidence type="ECO:0000313" key="7">
    <source>
        <dbReference type="EMBL" id="SES15380.1"/>
    </source>
</evidence>
<dbReference type="PROSITE" id="PS51379">
    <property type="entry name" value="4FE4S_FER_2"/>
    <property type="match status" value="2"/>
</dbReference>
<reference evidence="8" key="1">
    <citation type="submission" date="2016-10" db="EMBL/GenBank/DDBJ databases">
        <authorList>
            <person name="de Groot N.N."/>
        </authorList>
    </citation>
    <scope>NUCLEOTIDE SEQUENCE [LARGE SCALE GENOMIC DNA]</scope>
    <source>
        <strain evidence="8">10nlg</strain>
    </source>
</reference>
<dbReference type="RefSeq" id="WP_245729827.1">
    <property type="nucleotide sequence ID" value="NZ_FOGV01000017.1"/>
</dbReference>
<evidence type="ECO:0000256" key="1">
    <source>
        <dbReference type="ARBA" id="ARBA00022485"/>
    </source>
</evidence>
<dbReference type="PROSITE" id="PS00198">
    <property type="entry name" value="4FE4S_FER_1"/>
    <property type="match status" value="1"/>
</dbReference>
<dbReference type="GO" id="GO:0046872">
    <property type="term" value="F:metal ion binding"/>
    <property type="evidence" value="ECO:0007669"/>
    <property type="project" value="UniProtKB-KW"/>
</dbReference>
<dbReference type="GO" id="GO:0009061">
    <property type="term" value="P:anaerobic respiration"/>
    <property type="evidence" value="ECO:0007669"/>
    <property type="project" value="InterPro"/>
</dbReference>
<evidence type="ECO:0000256" key="2">
    <source>
        <dbReference type="ARBA" id="ARBA00022723"/>
    </source>
</evidence>
<comment type="caution">
    <text evidence="7">The sequence shown here is derived from an EMBL/GenBank/DDBJ whole genome shotgun (WGS) entry which is preliminary data.</text>
</comment>
<feature type="domain" description="4Fe-4S ferredoxin-type" evidence="6">
    <location>
        <begin position="5"/>
        <end position="34"/>
    </location>
</feature>
<dbReference type="InterPro" id="IPR017900">
    <property type="entry name" value="4Fe4S_Fe_S_CS"/>
</dbReference>
<dbReference type="GO" id="GO:0016020">
    <property type="term" value="C:membrane"/>
    <property type="evidence" value="ECO:0007669"/>
    <property type="project" value="InterPro"/>
</dbReference>
<organism evidence="7 8">
    <name type="scientific">Salisediminibacterium halotolerans</name>
    <dbReference type="NCBI Taxonomy" id="517425"/>
    <lineage>
        <taxon>Bacteria</taxon>
        <taxon>Bacillati</taxon>
        <taxon>Bacillota</taxon>
        <taxon>Bacilli</taxon>
        <taxon>Bacillales</taxon>
        <taxon>Bacillaceae</taxon>
        <taxon>Salisediminibacterium</taxon>
    </lineage>
</organism>
<dbReference type="Proteomes" id="UP000199318">
    <property type="component" value="Unassembled WGS sequence"/>
</dbReference>